<dbReference type="OMA" id="NEAPTCA"/>
<gene>
    <name evidence="3" type="ORF">HYPSUDRAFT_197971</name>
</gene>
<dbReference type="OrthoDB" id="419631at2759"/>
<feature type="compositionally biased region" description="Polar residues" evidence="2">
    <location>
        <begin position="59"/>
        <end position="78"/>
    </location>
</feature>
<feature type="region of interest" description="Disordered" evidence="2">
    <location>
        <begin position="210"/>
        <end position="232"/>
    </location>
</feature>
<sequence>MFPKGPRFEPIKVPDVPGPNAYNIPQESMLDNYKRGAFLEKTDRFAKDRPPLQSEPTHKQSSSVAQPTRPASNSSATERYNLLQKKVDDLEKVHWEGKKAHHVEIERYKQDAAASQKLASEQAERFEKQKKHNAVLEARLHELKKTSTAEQNELKEVRHKLRLLELERDKVSSKQPEINELKKSLSTLEAKRKDELRDRDRRITELERQVQLEQKKRESSENRVKDSKRTLEEETQALKTTHTEMEIRLHEAQSESQTAKARIAELEFNVGHREAELLQQLEQHQHLLASVAQQYGALASRSVLTTQHRQLKFEHAALRIRQLRLERKVANSEGQVVELTHLFRQVKEDNNQLKHSLRDALEEISFYANSDALSLPQPGPDLDNGLRETLEEIGRNMDQDRTELLQVESSTNALTAEFYRLKSSQLCFAASVFAKEQAISQNLADQGASDLASTLASHEAIAARLESVQKEKIDFDEKLALAASEANDLRASMAILEVRLAEAQQELHDSVAKHTNAVKKDKDAIQRLSSTIQKNRVAEEALRGEIELLSQELADAERYREAYEQLSNEVDRLLVRNQIAEGEAERISKFNAEILGHNNPAQRIMYVDRIRQELADAKHQIGLLTNEQENIAAQNNALQNELDMYKSVQVPLESKPRTNITRIGRAPLVNLAASMNSTVQRTRSVNGKAAYVPDKPVLEVINDGDMTTDELQL</sequence>
<evidence type="ECO:0008006" key="5">
    <source>
        <dbReference type="Google" id="ProtNLM"/>
    </source>
</evidence>
<organism evidence="3 4">
    <name type="scientific">Hypholoma sublateritium (strain FD-334 SS-4)</name>
    <dbReference type="NCBI Taxonomy" id="945553"/>
    <lineage>
        <taxon>Eukaryota</taxon>
        <taxon>Fungi</taxon>
        <taxon>Dikarya</taxon>
        <taxon>Basidiomycota</taxon>
        <taxon>Agaricomycotina</taxon>
        <taxon>Agaricomycetes</taxon>
        <taxon>Agaricomycetidae</taxon>
        <taxon>Agaricales</taxon>
        <taxon>Agaricineae</taxon>
        <taxon>Strophariaceae</taxon>
        <taxon>Hypholoma</taxon>
    </lineage>
</organism>
<name>A0A0D2Q7W7_HYPSF</name>
<feature type="coiled-coil region" evidence="1">
    <location>
        <begin position="539"/>
        <end position="583"/>
    </location>
</feature>
<dbReference type="EMBL" id="KN817523">
    <property type="protein sequence ID" value="KJA27815.1"/>
    <property type="molecule type" value="Genomic_DNA"/>
</dbReference>
<dbReference type="STRING" id="945553.A0A0D2Q7W7"/>
<evidence type="ECO:0000313" key="3">
    <source>
        <dbReference type="EMBL" id="KJA27815.1"/>
    </source>
</evidence>
<feature type="compositionally biased region" description="Basic and acidic residues" evidence="2">
    <location>
        <begin position="1"/>
        <end position="12"/>
    </location>
</feature>
<keyword evidence="1" id="KW-0175">Coiled coil</keyword>
<feature type="compositionally biased region" description="Basic and acidic residues" evidence="2">
    <location>
        <begin position="32"/>
        <end position="50"/>
    </location>
</feature>
<keyword evidence="4" id="KW-1185">Reference proteome</keyword>
<dbReference type="AlphaFoldDB" id="A0A0D2Q7W7"/>
<accession>A0A0D2Q7W7</accession>
<evidence type="ECO:0000313" key="4">
    <source>
        <dbReference type="Proteomes" id="UP000054270"/>
    </source>
</evidence>
<feature type="coiled-coil region" evidence="1">
    <location>
        <begin position="486"/>
        <end position="513"/>
    </location>
</feature>
<reference evidence="4" key="1">
    <citation type="submission" date="2014-04" db="EMBL/GenBank/DDBJ databases">
        <title>Evolutionary Origins and Diversification of the Mycorrhizal Mutualists.</title>
        <authorList>
            <consortium name="DOE Joint Genome Institute"/>
            <consortium name="Mycorrhizal Genomics Consortium"/>
            <person name="Kohler A."/>
            <person name="Kuo A."/>
            <person name="Nagy L.G."/>
            <person name="Floudas D."/>
            <person name="Copeland A."/>
            <person name="Barry K.W."/>
            <person name="Cichocki N."/>
            <person name="Veneault-Fourrey C."/>
            <person name="LaButti K."/>
            <person name="Lindquist E.A."/>
            <person name="Lipzen A."/>
            <person name="Lundell T."/>
            <person name="Morin E."/>
            <person name="Murat C."/>
            <person name="Riley R."/>
            <person name="Ohm R."/>
            <person name="Sun H."/>
            <person name="Tunlid A."/>
            <person name="Henrissat B."/>
            <person name="Grigoriev I.V."/>
            <person name="Hibbett D.S."/>
            <person name="Martin F."/>
        </authorList>
    </citation>
    <scope>NUCLEOTIDE SEQUENCE [LARGE SCALE GENOMIC DNA]</scope>
    <source>
        <strain evidence="4">FD-334 SS-4</strain>
    </source>
</reference>
<feature type="region of interest" description="Disordered" evidence="2">
    <location>
        <begin position="1"/>
        <end position="79"/>
    </location>
</feature>
<dbReference type="Proteomes" id="UP000054270">
    <property type="component" value="Unassembled WGS sequence"/>
</dbReference>
<evidence type="ECO:0000256" key="1">
    <source>
        <dbReference type="SAM" id="Coils"/>
    </source>
</evidence>
<protein>
    <recommendedName>
        <fullName evidence="5">Hyaluronan-mediated motility receptor C-terminal domain-containing protein</fullName>
    </recommendedName>
</protein>
<feature type="coiled-coil region" evidence="1">
    <location>
        <begin position="607"/>
        <end position="641"/>
    </location>
</feature>
<proteinExistence type="predicted"/>
<evidence type="ECO:0000256" key="2">
    <source>
        <dbReference type="SAM" id="MobiDB-lite"/>
    </source>
</evidence>